<sequence>MKQPVEGVRRFCGFAPVGGSLIYVERESRHRFGKDTDASVDRRGLHRRPLIDRLTAGCATKEKTPATAYTVFRFIP</sequence>
<dbReference type="EMBL" id="VSSQ01089095">
    <property type="protein sequence ID" value="MPN35481.1"/>
    <property type="molecule type" value="Genomic_DNA"/>
</dbReference>
<protein>
    <submittedName>
        <fullName evidence="1">Uncharacterized protein</fullName>
    </submittedName>
</protein>
<comment type="caution">
    <text evidence="1">The sequence shown here is derived from an EMBL/GenBank/DDBJ whole genome shotgun (WGS) entry which is preliminary data.</text>
</comment>
<dbReference type="AlphaFoldDB" id="A0A645H8W6"/>
<proteinExistence type="predicted"/>
<name>A0A645H8W6_9ZZZZ</name>
<gene>
    <name evidence="1" type="ORF">SDC9_182979</name>
</gene>
<evidence type="ECO:0000313" key="1">
    <source>
        <dbReference type="EMBL" id="MPN35481.1"/>
    </source>
</evidence>
<organism evidence="1">
    <name type="scientific">bioreactor metagenome</name>
    <dbReference type="NCBI Taxonomy" id="1076179"/>
    <lineage>
        <taxon>unclassified sequences</taxon>
        <taxon>metagenomes</taxon>
        <taxon>ecological metagenomes</taxon>
    </lineage>
</organism>
<reference evidence="1" key="1">
    <citation type="submission" date="2019-08" db="EMBL/GenBank/DDBJ databases">
        <authorList>
            <person name="Kucharzyk K."/>
            <person name="Murdoch R.W."/>
            <person name="Higgins S."/>
            <person name="Loffler F."/>
        </authorList>
    </citation>
    <scope>NUCLEOTIDE SEQUENCE</scope>
</reference>
<accession>A0A645H8W6</accession>